<dbReference type="InterPro" id="IPR036597">
    <property type="entry name" value="Fido-like_dom_sf"/>
</dbReference>
<evidence type="ECO:0000256" key="1">
    <source>
        <dbReference type="SAM" id="Phobius"/>
    </source>
</evidence>
<feature type="non-terminal residue" evidence="3">
    <location>
        <position position="181"/>
    </location>
</feature>
<evidence type="ECO:0000259" key="2">
    <source>
        <dbReference type="PROSITE" id="PS51459"/>
    </source>
</evidence>
<dbReference type="Pfam" id="PF02661">
    <property type="entry name" value="Fic"/>
    <property type="match status" value="1"/>
</dbReference>
<feature type="transmembrane region" description="Helical" evidence="1">
    <location>
        <begin position="20"/>
        <end position="37"/>
    </location>
</feature>
<dbReference type="SUPFAM" id="SSF140931">
    <property type="entry name" value="Fic-like"/>
    <property type="match status" value="1"/>
</dbReference>
<sequence length="181" mass="21307">MKQLHDSFNKKWKEQIINPLLLIATYILDFLCIHPFLDGNGRLSRLISLVLLYHIGHDVGRYISIEKIIEDTKEEYYASLMKSSKEWHKGKHNLQPWWEYFLLILLETYKKFEQRVGYIQQSKGSKTGLIIETINNFRSSFSVQDLQEQCPTVGIDLIRRILRKLKNQKKIICLGKGPRAT</sequence>
<dbReference type="InterPro" id="IPR040198">
    <property type="entry name" value="Fido_containing"/>
</dbReference>
<organism evidence="3">
    <name type="scientific">marine sediment metagenome</name>
    <dbReference type="NCBI Taxonomy" id="412755"/>
    <lineage>
        <taxon>unclassified sequences</taxon>
        <taxon>metagenomes</taxon>
        <taxon>ecological metagenomes</taxon>
    </lineage>
</organism>
<gene>
    <name evidence="3" type="ORF">LCGC14_1746380</name>
</gene>
<dbReference type="PANTHER" id="PTHR13504:SF38">
    <property type="entry name" value="FIDO DOMAIN-CONTAINING PROTEIN"/>
    <property type="match status" value="1"/>
</dbReference>
<dbReference type="PROSITE" id="PS51459">
    <property type="entry name" value="FIDO"/>
    <property type="match status" value="1"/>
</dbReference>
<dbReference type="InterPro" id="IPR003812">
    <property type="entry name" value="Fido"/>
</dbReference>
<keyword evidence="1" id="KW-0812">Transmembrane</keyword>
<dbReference type="AlphaFoldDB" id="A0A0F9JKB7"/>
<reference evidence="3" key="1">
    <citation type="journal article" date="2015" name="Nature">
        <title>Complex archaea that bridge the gap between prokaryotes and eukaryotes.</title>
        <authorList>
            <person name="Spang A."/>
            <person name="Saw J.H."/>
            <person name="Jorgensen S.L."/>
            <person name="Zaremba-Niedzwiedzka K."/>
            <person name="Martijn J."/>
            <person name="Lind A.E."/>
            <person name="van Eijk R."/>
            <person name="Schleper C."/>
            <person name="Guy L."/>
            <person name="Ettema T.J."/>
        </authorList>
    </citation>
    <scope>NUCLEOTIDE SEQUENCE</scope>
</reference>
<comment type="caution">
    <text evidence="3">The sequence shown here is derived from an EMBL/GenBank/DDBJ whole genome shotgun (WGS) entry which is preliminary data.</text>
</comment>
<protein>
    <recommendedName>
        <fullName evidence="2">Fido domain-containing protein</fullName>
    </recommendedName>
</protein>
<keyword evidence="1" id="KW-0472">Membrane</keyword>
<feature type="domain" description="Fido" evidence="2">
    <location>
        <begin position="1"/>
        <end position="103"/>
    </location>
</feature>
<dbReference type="Gene3D" id="1.10.3290.10">
    <property type="entry name" value="Fido-like domain"/>
    <property type="match status" value="1"/>
</dbReference>
<keyword evidence="1" id="KW-1133">Transmembrane helix</keyword>
<name>A0A0F9JKB7_9ZZZZ</name>
<dbReference type="PANTHER" id="PTHR13504">
    <property type="entry name" value="FIDO DOMAIN-CONTAINING PROTEIN DDB_G0283145"/>
    <property type="match status" value="1"/>
</dbReference>
<dbReference type="EMBL" id="LAZR01016051">
    <property type="protein sequence ID" value="KKM06196.1"/>
    <property type="molecule type" value="Genomic_DNA"/>
</dbReference>
<accession>A0A0F9JKB7</accession>
<proteinExistence type="predicted"/>
<evidence type="ECO:0000313" key="3">
    <source>
        <dbReference type="EMBL" id="KKM06196.1"/>
    </source>
</evidence>